<proteinExistence type="predicted"/>
<sequence length="74" mass="8562">MRYFAAPPLVSDSHNRSRRKRRSLIYKFLSSTSIDGVFLPCDSALCLCKFSDGLWRKSQYQPLSRRYEADNPGT</sequence>
<reference evidence="1" key="1">
    <citation type="submission" date="2018-02" db="EMBL/GenBank/DDBJ databases">
        <title>Rhizophora mucronata_Transcriptome.</title>
        <authorList>
            <person name="Meera S.P."/>
            <person name="Sreeshan A."/>
            <person name="Augustine A."/>
        </authorList>
    </citation>
    <scope>NUCLEOTIDE SEQUENCE</scope>
    <source>
        <tissue evidence="1">Leaf</tissue>
    </source>
</reference>
<protein>
    <submittedName>
        <fullName evidence="1">General transcription factor IIH subunit 5</fullName>
    </submittedName>
</protein>
<dbReference type="AlphaFoldDB" id="A0A2P2JE14"/>
<organism evidence="1">
    <name type="scientific">Rhizophora mucronata</name>
    <name type="common">Asiatic mangrove</name>
    <dbReference type="NCBI Taxonomy" id="61149"/>
    <lineage>
        <taxon>Eukaryota</taxon>
        <taxon>Viridiplantae</taxon>
        <taxon>Streptophyta</taxon>
        <taxon>Embryophyta</taxon>
        <taxon>Tracheophyta</taxon>
        <taxon>Spermatophyta</taxon>
        <taxon>Magnoliopsida</taxon>
        <taxon>eudicotyledons</taxon>
        <taxon>Gunneridae</taxon>
        <taxon>Pentapetalae</taxon>
        <taxon>rosids</taxon>
        <taxon>fabids</taxon>
        <taxon>Malpighiales</taxon>
        <taxon>Rhizophoraceae</taxon>
        <taxon>Rhizophora</taxon>
    </lineage>
</organism>
<dbReference type="EMBL" id="GGEC01011220">
    <property type="protein sequence ID" value="MBW91703.1"/>
    <property type="molecule type" value="Transcribed_RNA"/>
</dbReference>
<dbReference type="EMBL" id="GGEC01011219">
    <property type="protein sequence ID" value="MBW91702.1"/>
    <property type="molecule type" value="Transcribed_RNA"/>
</dbReference>
<name>A0A2P2JE14_RHIMU</name>
<dbReference type="EMBL" id="GGEC01011221">
    <property type="protein sequence ID" value="MBW91704.1"/>
    <property type="molecule type" value="Transcribed_RNA"/>
</dbReference>
<accession>A0A2P2JE14</accession>
<evidence type="ECO:0000313" key="1">
    <source>
        <dbReference type="EMBL" id="MBW91704.1"/>
    </source>
</evidence>